<name>A0AAP0MHG5_9ROSI</name>
<gene>
    <name evidence="7" type="ORF">WN944_002918</name>
</gene>
<dbReference type="SUPFAM" id="SSF52047">
    <property type="entry name" value="RNI-like"/>
    <property type="match status" value="1"/>
</dbReference>
<feature type="compositionally biased region" description="Basic and acidic residues" evidence="4">
    <location>
        <begin position="39"/>
        <end position="48"/>
    </location>
</feature>
<dbReference type="Proteomes" id="UP001428341">
    <property type="component" value="Unassembled WGS sequence"/>
</dbReference>
<dbReference type="PANTHER" id="PTHR34145">
    <property type="entry name" value="OS02G0105600 PROTEIN"/>
    <property type="match status" value="1"/>
</dbReference>
<dbReference type="PROSITE" id="PS51292">
    <property type="entry name" value="ZF_RING_CH"/>
    <property type="match status" value="1"/>
</dbReference>
<keyword evidence="2" id="KW-0863">Zinc-finger</keyword>
<evidence type="ECO:0000256" key="1">
    <source>
        <dbReference type="ARBA" id="ARBA00022723"/>
    </source>
</evidence>
<comment type="caution">
    <text evidence="7">The sequence shown here is derived from an EMBL/GenBank/DDBJ whole genome shotgun (WGS) entry which is preliminary data.</text>
</comment>
<dbReference type="SMART" id="SM00744">
    <property type="entry name" value="RINGv"/>
    <property type="match status" value="1"/>
</dbReference>
<dbReference type="PROSITE" id="PS50181">
    <property type="entry name" value="FBOX"/>
    <property type="match status" value="1"/>
</dbReference>
<dbReference type="CDD" id="cd16495">
    <property type="entry name" value="RING_CH-C4HC3_MARCH"/>
    <property type="match status" value="1"/>
</dbReference>
<feature type="domain" description="F-box" evidence="5">
    <location>
        <begin position="184"/>
        <end position="220"/>
    </location>
</feature>
<sequence>METSQKPHVVVDVDAEDEGEQRVSSSSSASNESELGGSEIKERRRSSVSEEVDLECGESKVHLAKVGRDCRICHLSFDAANPESGVPIELGCSCKDDLAAAHKQCAEAWFKIKGNKTCEICGTTASNVAGANEADPMEQWTESNDATPTASTVPIHQAETRNFWQGGKTPRGSALDTKQDEILVDWLSRLPDEILVNIISRLAVREAARTSVLSSRWKYLWTFTTCLNFSALKMLWNVKKDPATLEEERYNYINWVNDVLDSHMGLCINEFRLCFELRNSHGSFITHWIFTALAKKVQKLELNLHPVGGGFWPPLELYAFPLECLKLFRSPRTLSNIKSLRSLCLDAVNVSGEVLEFFIYSCPLLDRLRVVFSLDLLSLKVVGSSVKLKYLDICYCYFMEEVEISAPSVRSFKYYGPEIKLRMENVPQLLDISIGGGYGVRMKHAISPIMSYFHQLETLELGFVLNAENMQFPQCELPKLRHLTFNVLAFSSKSLLGLSCMMEASTFLQKFTLKLQTVYVGSEIVSERKFRDCLHQHLKVVELIGFVGLPIELELAFYLLKSATTLEKMIVDPTPPAVLGTPWEFENYKKKQAARSCAKELEPKIPKGVELVIL</sequence>
<evidence type="ECO:0000313" key="8">
    <source>
        <dbReference type="Proteomes" id="UP001428341"/>
    </source>
</evidence>
<dbReference type="PANTHER" id="PTHR34145:SF68">
    <property type="entry name" value="FBD DOMAIN-CONTAINING PROTEIN"/>
    <property type="match status" value="1"/>
</dbReference>
<feature type="compositionally biased region" description="Low complexity" evidence="4">
    <location>
        <begin position="22"/>
        <end position="38"/>
    </location>
</feature>
<dbReference type="InterPro" id="IPR013083">
    <property type="entry name" value="Znf_RING/FYVE/PHD"/>
</dbReference>
<dbReference type="InterPro" id="IPR053781">
    <property type="entry name" value="F-box_AtFBL13-like"/>
</dbReference>
<dbReference type="InterPro" id="IPR036047">
    <property type="entry name" value="F-box-like_dom_sf"/>
</dbReference>
<dbReference type="CDD" id="cd22160">
    <property type="entry name" value="F-box_AtFBL13-like"/>
    <property type="match status" value="1"/>
</dbReference>
<dbReference type="InterPro" id="IPR053772">
    <property type="entry name" value="At1g61320/At1g61330-like"/>
</dbReference>
<dbReference type="Gene3D" id="3.30.40.10">
    <property type="entry name" value="Zinc/RING finger domain, C3HC4 (zinc finger)"/>
    <property type="match status" value="1"/>
</dbReference>
<dbReference type="InterPro" id="IPR032675">
    <property type="entry name" value="LRR_dom_sf"/>
</dbReference>
<reference evidence="7 8" key="1">
    <citation type="submission" date="2024-05" db="EMBL/GenBank/DDBJ databases">
        <title>Haplotype-resolved chromosome-level genome assembly of Huyou (Citrus changshanensis).</title>
        <authorList>
            <person name="Miao C."/>
            <person name="Chen W."/>
            <person name="Wu Y."/>
            <person name="Wang L."/>
            <person name="Zhao S."/>
            <person name="Grierson D."/>
            <person name="Xu C."/>
            <person name="Chen K."/>
        </authorList>
    </citation>
    <scope>NUCLEOTIDE SEQUENCE [LARGE SCALE GENOMIC DNA]</scope>
    <source>
        <strain evidence="7">01-14</strain>
        <tissue evidence="7">Leaf</tissue>
    </source>
</reference>
<evidence type="ECO:0000313" key="7">
    <source>
        <dbReference type="EMBL" id="KAK9210547.1"/>
    </source>
</evidence>
<dbReference type="SUPFAM" id="SSF81383">
    <property type="entry name" value="F-box domain"/>
    <property type="match status" value="1"/>
</dbReference>
<feature type="domain" description="RING-CH-type" evidence="6">
    <location>
        <begin position="62"/>
        <end position="128"/>
    </location>
</feature>
<dbReference type="EMBL" id="JBCGBO010000004">
    <property type="protein sequence ID" value="KAK9210547.1"/>
    <property type="molecule type" value="Genomic_DNA"/>
</dbReference>
<dbReference type="Pfam" id="PF00646">
    <property type="entry name" value="F-box"/>
    <property type="match status" value="1"/>
</dbReference>
<dbReference type="SUPFAM" id="SSF57850">
    <property type="entry name" value="RING/U-box"/>
    <property type="match status" value="1"/>
</dbReference>
<accession>A0AAP0MHG5</accession>
<dbReference type="AlphaFoldDB" id="A0AAP0MHG5"/>
<dbReference type="GO" id="GO:0008270">
    <property type="term" value="F:zinc ion binding"/>
    <property type="evidence" value="ECO:0007669"/>
    <property type="project" value="UniProtKB-KW"/>
</dbReference>
<evidence type="ECO:0008006" key="9">
    <source>
        <dbReference type="Google" id="ProtNLM"/>
    </source>
</evidence>
<dbReference type="Pfam" id="PF23622">
    <property type="entry name" value="LRR_At1g61320_AtMIF1"/>
    <property type="match status" value="1"/>
</dbReference>
<keyword evidence="8" id="KW-1185">Reference proteome</keyword>
<keyword evidence="1" id="KW-0479">Metal-binding</keyword>
<proteinExistence type="predicted"/>
<dbReference type="InterPro" id="IPR001810">
    <property type="entry name" value="F-box_dom"/>
</dbReference>
<dbReference type="Pfam" id="PF12906">
    <property type="entry name" value="RINGv"/>
    <property type="match status" value="1"/>
</dbReference>
<organism evidence="7 8">
    <name type="scientific">Citrus x changshan-huyou</name>
    <dbReference type="NCBI Taxonomy" id="2935761"/>
    <lineage>
        <taxon>Eukaryota</taxon>
        <taxon>Viridiplantae</taxon>
        <taxon>Streptophyta</taxon>
        <taxon>Embryophyta</taxon>
        <taxon>Tracheophyta</taxon>
        <taxon>Spermatophyta</taxon>
        <taxon>Magnoliopsida</taxon>
        <taxon>eudicotyledons</taxon>
        <taxon>Gunneridae</taxon>
        <taxon>Pentapetalae</taxon>
        <taxon>rosids</taxon>
        <taxon>malvids</taxon>
        <taxon>Sapindales</taxon>
        <taxon>Rutaceae</taxon>
        <taxon>Aurantioideae</taxon>
        <taxon>Citrus</taxon>
    </lineage>
</organism>
<evidence type="ECO:0000259" key="5">
    <source>
        <dbReference type="PROSITE" id="PS50181"/>
    </source>
</evidence>
<evidence type="ECO:0000259" key="6">
    <source>
        <dbReference type="PROSITE" id="PS51292"/>
    </source>
</evidence>
<evidence type="ECO:0000256" key="4">
    <source>
        <dbReference type="SAM" id="MobiDB-lite"/>
    </source>
</evidence>
<feature type="region of interest" description="Disordered" evidence="4">
    <location>
        <begin position="1"/>
        <end position="51"/>
    </location>
</feature>
<keyword evidence="3" id="KW-0862">Zinc</keyword>
<dbReference type="Gene3D" id="1.20.1280.50">
    <property type="match status" value="1"/>
</dbReference>
<dbReference type="InterPro" id="IPR055357">
    <property type="entry name" value="LRR_At1g61320_AtMIF1"/>
</dbReference>
<evidence type="ECO:0000256" key="3">
    <source>
        <dbReference type="ARBA" id="ARBA00022833"/>
    </source>
</evidence>
<dbReference type="InterPro" id="IPR011016">
    <property type="entry name" value="Znf_RING-CH"/>
</dbReference>
<dbReference type="Gene3D" id="3.80.10.10">
    <property type="entry name" value="Ribonuclease Inhibitor"/>
    <property type="match status" value="1"/>
</dbReference>
<protein>
    <recommendedName>
        <fullName evidence="9">F-box domain-containing protein</fullName>
    </recommendedName>
</protein>
<evidence type="ECO:0000256" key="2">
    <source>
        <dbReference type="ARBA" id="ARBA00022771"/>
    </source>
</evidence>